<keyword evidence="2" id="KW-0472">Membrane</keyword>
<organism evidence="4 5">
    <name type="scientific">Mytilus galloprovincialis</name>
    <name type="common">Mediterranean mussel</name>
    <dbReference type="NCBI Taxonomy" id="29158"/>
    <lineage>
        <taxon>Eukaryota</taxon>
        <taxon>Metazoa</taxon>
        <taxon>Spiralia</taxon>
        <taxon>Lophotrochozoa</taxon>
        <taxon>Mollusca</taxon>
        <taxon>Bivalvia</taxon>
        <taxon>Autobranchia</taxon>
        <taxon>Pteriomorphia</taxon>
        <taxon>Mytilida</taxon>
        <taxon>Mytiloidea</taxon>
        <taxon>Mytilidae</taxon>
        <taxon>Mytilinae</taxon>
        <taxon>Mytilus</taxon>
    </lineage>
</organism>
<evidence type="ECO:0000313" key="4">
    <source>
        <dbReference type="EMBL" id="VDI09024.1"/>
    </source>
</evidence>
<protein>
    <recommendedName>
        <fullName evidence="6">CUB domain-containing protein</fullName>
    </recommendedName>
</protein>
<sequence length="246" mass="27903">MKTLVIWMIFSIVPLHQASEQTVYTFGQNCSVVITVNPEDEIYVLYEGGSLSSACDTFQFKHNSTLCITSLNHDDPDCAVELQYYIKNDSRTPEKRYTCTSRPDEDDYCVKEKETMFLKLQSLSYNRQNVTIKLRIKLLEVEETKWYIFVILASVFILAVIVIVVLCKLAIYGLNRRSRSNGRTYNAGAAPANKYMPSNGAYPTQTSGQQTTNFSNEPAGYNPSSTTWNYSTPQDFSAFTYNNPVS</sequence>
<dbReference type="EMBL" id="UYJE01002247">
    <property type="protein sequence ID" value="VDI09024.1"/>
    <property type="molecule type" value="Genomic_DNA"/>
</dbReference>
<accession>A0A8B6CTC0</accession>
<keyword evidence="2" id="KW-0812">Transmembrane</keyword>
<dbReference type="OrthoDB" id="6173868at2759"/>
<keyword evidence="3" id="KW-0732">Signal</keyword>
<evidence type="ECO:0008006" key="6">
    <source>
        <dbReference type="Google" id="ProtNLM"/>
    </source>
</evidence>
<reference evidence="4" key="1">
    <citation type="submission" date="2018-11" db="EMBL/GenBank/DDBJ databases">
        <authorList>
            <person name="Alioto T."/>
            <person name="Alioto T."/>
        </authorList>
    </citation>
    <scope>NUCLEOTIDE SEQUENCE</scope>
</reference>
<feature type="transmembrane region" description="Helical" evidence="2">
    <location>
        <begin position="146"/>
        <end position="171"/>
    </location>
</feature>
<comment type="caution">
    <text evidence="4">The sequence shown here is derived from an EMBL/GenBank/DDBJ whole genome shotgun (WGS) entry which is preliminary data.</text>
</comment>
<keyword evidence="2" id="KW-1133">Transmembrane helix</keyword>
<dbReference type="AlphaFoldDB" id="A0A8B6CTC0"/>
<feature type="signal peptide" evidence="3">
    <location>
        <begin position="1"/>
        <end position="18"/>
    </location>
</feature>
<dbReference type="Proteomes" id="UP000596742">
    <property type="component" value="Unassembled WGS sequence"/>
</dbReference>
<evidence type="ECO:0000256" key="2">
    <source>
        <dbReference type="SAM" id="Phobius"/>
    </source>
</evidence>
<feature type="chain" id="PRO_5032375607" description="CUB domain-containing protein" evidence="3">
    <location>
        <begin position="19"/>
        <end position="246"/>
    </location>
</feature>
<evidence type="ECO:0000256" key="1">
    <source>
        <dbReference type="SAM" id="MobiDB-lite"/>
    </source>
</evidence>
<evidence type="ECO:0000256" key="3">
    <source>
        <dbReference type="SAM" id="SignalP"/>
    </source>
</evidence>
<name>A0A8B6CTC0_MYTGA</name>
<keyword evidence="5" id="KW-1185">Reference proteome</keyword>
<gene>
    <name evidence="4" type="ORF">MGAL_10B088248</name>
</gene>
<feature type="region of interest" description="Disordered" evidence="1">
    <location>
        <begin position="196"/>
        <end position="223"/>
    </location>
</feature>
<feature type="compositionally biased region" description="Polar residues" evidence="1">
    <location>
        <begin position="201"/>
        <end position="223"/>
    </location>
</feature>
<evidence type="ECO:0000313" key="5">
    <source>
        <dbReference type="Proteomes" id="UP000596742"/>
    </source>
</evidence>
<proteinExistence type="predicted"/>